<dbReference type="InterPro" id="IPR017735">
    <property type="entry name" value="T6SS_FHA"/>
</dbReference>
<feature type="domain" description="FHA" evidence="1">
    <location>
        <begin position="28"/>
        <end position="70"/>
    </location>
</feature>
<dbReference type="Proteomes" id="UP000659438">
    <property type="component" value="Unassembled WGS sequence"/>
</dbReference>
<evidence type="ECO:0000313" key="4">
    <source>
        <dbReference type="Proteomes" id="UP000659438"/>
    </source>
</evidence>
<dbReference type="Pfam" id="PF20232">
    <property type="entry name" value="T6SS_FHA_C"/>
    <property type="match status" value="1"/>
</dbReference>
<evidence type="ECO:0000313" key="3">
    <source>
        <dbReference type="EMBL" id="MBV4554078.1"/>
    </source>
</evidence>
<dbReference type="AlphaFoldDB" id="A0A923JSG7"/>
<dbReference type="EMBL" id="JABWQX010000013">
    <property type="protein sequence ID" value="MBC3398103.1"/>
    <property type="molecule type" value="Genomic_DNA"/>
</dbReference>
<reference evidence="3" key="3">
    <citation type="submission" date="2021-06" db="EMBL/GenBank/DDBJ databases">
        <title>Updating the genus Pseudomonas: Description of 43 new species and partition of the Pseudomonas putida group.</title>
        <authorList>
            <person name="Girard L."/>
            <person name="Lood C."/>
            <person name="Vandamme P."/>
            <person name="Rokni-Zadeh H."/>
            <person name="Van Noort V."/>
            <person name="Hofte M."/>
            <person name="Lavigne R."/>
            <person name="De Mot R."/>
        </authorList>
    </citation>
    <scope>NUCLEOTIDE SEQUENCE</scope>
    <source>
        <strain evidence="3">SWRI102</strain>
    </source>
</reference>
<dbReference type="InterPro" id="IPR046883">
    <property type="entry name" value="T6SS_FHA_C"/>
</dbReference>
<proteinExistence type="predicted"/>
<reference evidence="2 4" key="1">
    <citation type="journal article" date="2020" name="Microorganisms">
        <title>Reliable Identification of Environmental Pseudomonas Isolates Using the rpoD Gene.</title>
        <authorList>
            <consortium name="The Broad Institute Genome Sequencing Platform"/>
            <person name="Girard L."/>
            <person name="Lood C."/>
            <person name="Rokni-Zadeh H."/>
            <person name="van Noort V."/>
            <person name="Lavigne R."/>
            <person name="De Mot R."/>
        </authorList>
    </citation>
    <scope>NUCLEOTIDE SEQUENCE</scope>
    <source>
        <strain evidence="2 4">SWRI102</strain>
    </source>
</reference>
<keyword evidence="4" id="KW-1185">Reference proteome</keyword>
<organism evidence="2">
    <name type="scientific">Pseudomonas marvdashtae</name>
    <dbReference type="NCBI Taxonomy" id="2745500"/>
    <lineage>
        <taxon>Bacteria</taxon>
        <taxon>Pseudomonadati</taxon>
        <taxon>Pseudomonadota</taxon>
        <taxon>Gammaproteobacteria</taxon>
        <taxon>Pseudomonadales</taxon>
        <taxon>Pseudomonadaceae</taxon>
        <taxon>Pseudomonas</taxon>
    </lineage>
</organism>
<dbReference type="InterPro" id="IPR000253">
    <property type="entry name" value="FHA_dom"/>
</dbReference>
<comment type="caution">
    <text evidence="2">The sequence shown here is derived from an EMBL/GenBank/DDBJ whole genome shotgun (WGS) entry which is preliminary data.</text>
</comment>
<dbReference type="EMBL" id="JABWQX020000003">
    <property type="protein sequence ID" value="MBV4554078.1"/>
    <property type="molecule type" value="Genomic_DNA"/>
</dbReference>
<dbReference type="RefSeq" id="WP_186644850.1">
    <property type="nucleotide sequence ID" value="NZ_JABWQX020000003.1"/>
</dbReference>
<name>A0A923JSG7_9PSED</name>
<dbReference type="InterPro" id="IPR008984">
    <property type="entry name" value="SMAD_FHA_dom_sf"/>
</dbReference>
<sequence>MEIVFELLKAKQFIPPDLCRQTFGPAGGVIGRGEDCDWVIPDSERLLSKRHAQVSFREGMFFLTDTSGNGISNRESGVRLSRGESIRIKDGDVYIMGRFELRARLVVDMTIGAGTSSPEPAGHHIPDDAFLDLDPLRALDQQESVFCEIDELIDPFAMPLHALGRSDRARVDMENLLLPELVEAVAEPAPFPLSDTAKPIDEEFWQRFGMSLDMDLSGLDEQDRKALAINVALLFKQSVKGLQQSLRTRSDLKCELHLARTPIQGNQRNPLKYHDDALEALLHPSAAGQLTASEAISCAFRDLQAHQLALLSASRVTLRATLEHFSPRQVVLRMERERRWLLNTSGRYWRAYSRHHQALCQDDDWTERLLARDFAKAYEEQVRLISALQHDPHG</sequence>
<dbReference type="NCBIfam" id="TIGR03354">
    <property type="entry name" value="VI_FHA"/>
    <property type="match status" value="1"/>
</dbReference>
<evidence type="ECO:0000313" key="2">
    <source>
        <dbReference type="EMBL" id="MBC3398103.1"/>
    </source>
</evidence>
<evidence type="ECO:0000259" key="1">
    <source>
        <dbReference type="PROSITE" id="PS50006"/>
    </source>
</evidence>
<gene>
    <name evidence="2" type="primary">tagH</name>
    <name evidence="3" type="ORF">HU742_023325</name>
    <name evidence="2" type="ORF">HU742_23065</name>
</gene>
<reference evidence="2" key="2">
    <citation type="submission" date="2020-07" db="EMBL/GenBank/DDBJ databases">
        <authorList>
            <person name="Lood C."/>
            <person name="Girard L."/>
        </authorList>
    </citation>
    <scope>NUCLEOTIDE SEQUENCE</scope>
    <source>
        <strain evidence="2">SWRI102</strain>
    </source>
</reference>
<dbReference type="Gene3D" id="2.60.200.20">
    <property type="match status" value="1"/>
</dbReference>
<dbReference type="CDD" id="cd00060">
    <property type="entry name" value="FHA"/>
    <property type="match status" value="1"/>
</dbReference>
<dbReference type="Pfam" id="PF00498">
    <property type="entry name" value="FHA"/>
    <property type="match status" value="1"/>
</dbReference>
<dbReference type="SUPFAM" id="SSF49879">
    <property type="entry name" value="SMAD/FHA domain"/>
    <property type="match status" value="1"/>
</dbReference>
<accession>A0A923JSG7</accession>
<dbReference type="PROSITE" id="PS50006">
    <property type="entry name" value="FHA_DOMAIN"/>
    <property type="match status" value="1"/>
</dbReference>
<protein>
    <submittedName>
        <fullName evidence="2">Type VI secretion system-associated FHA domain protein TagH</fullName>
    </submittedName>
</protein>